<organism evidence="2 3">
    <name type="scientific">Sporormia fimetaria CBS 119925</name>
    <dbReference type="NCBI Taxonomy" id="1340428"/>
    <lineage>
        <taxon>Eukaryota</taxon>
        <taxon>Fungi</taxon>
        <taxon>Dikarya</taxon>
        <taxon>Ascomycota</taxon>
        <taxon>Pezizomycotina</taxon>
        <taxon>Dothideomycetes</taxon>
        <taxon>Pleosporomycetidae</taxon>
        <taxon>Pleosporales</taxon>
        <taxon>Sporormiaceae</taxon>
        <taxon>Sporormia</taxon>
    </lineage>
</organism>
<dbReference type="OrthoDB" id="3745836at2759"/>
<sequence>MSTATGTSPPIQQPTLLTPHDISSNSPLLNYLITFINAAFQRSKARFPELWPGNQKQRFQSSEELLKMLGDDGVMCVLYGSEEEEERANPTDSESKVMVGKPELAGTATPPHNLAVSSPSPPLERTRERKIIACAAIVPWTGGSSEPTVYADPSAQESGWEIKAVCVDASPRYAKTGLAVRMTEFLTKWAREKSVNGKVEIWIITGEIMQGDYWRRRGFGEVRRAWAKPGVWGAHERFEMVVLRKVVGG</sequence>
<feature type="region of interest" description="Disordered" evidence="1">
    <location>
        <begin position="103"/>
        <end position="122"/>
    </location>
</feature>
<dbReference type="AlphaFoldDB" id="A0A6A6VQL0"/>
<evidence type="ECO:0008006" key="4">
    <source>
        <dbReference type="Google" id="ProtNLM"/>
    </source>
</evidence>
<accession>A0A6A6VQL0</accession>
<dbReference type="InterPro" id="IPR016181">
    <property type="entry name" value="Acyl_CoA_acyltransferase"/>
</dbReference>
<protein>
    <recommendedName>
        <fullName evidence="4">N-acetyltransferase domain-containing protein</fullName>
    </recommendedName>
</protein>
<name>A0A6A6VQL0_9PLEO</name>
<dbReference type="Gene3D" id="3.40.630.30">
    <property type="match status" value="1"/>
</dbReference>
<dbReference type="Proteomes" id="UP000799440">
    <property type="component" value="Unassembled WGS sequence"/>
</dbReference>
<evidence type="ECO:0000313" key="3">
    <source>
        <dbReference type="Proteomes" id="UP000799440"/>
    </source>
</evidence>
<reference evidence="2" key="1">
    <citation type="journal article" date="2020" name="Stud. Mycol.">
        <title>101 Dothideomycetes genomes: a test case for predicting lifestyles and emergence of pathogens.</title>
        <authorList>
            <person name="Haridas S."/>
            <person name="Albert R."/>
            <person name="Binder M."/>
            <person name="Bloem J."/>
            <person name="Labutti K."/>
            <person name="Salamov A."/>
            <person name="Andreopoulos B."/>
            <person name="Baker S."/>
            <person name="Barry K."/>
            <person name="Bills G."/>
            <person name="Bluhm B."/>
            <person name="Cannon C."/>
            <person name="Castanera R."/>
            <person name="Culley D."/>
            <person name="Daum C."/>
            <person name="Ezra D."/>
            <person name="Gonzalez J."/>
            <person name="Henrissat B."/>
            <person name="Kuo A."/>
            <person name="Liang C."/>
            <person name="Lipzen A."/>
            <person name="Lutzoni F."/>
            <person name="Magnuson J."/>
            <person name="Mondo S."/>
            <person name="Nolan M."/>
            <person name="Ohm R."/>
            <person name="Pangilinan J."/>
            <person name="Park H.-J."/>
            <person name="Ramirez L."/>
            <person name="Alfaro M."/>
            <person name="Sun H."/>
            <person name="Tritt A."/>
            <person name="Yoshinaga Y."/>
            <person name="Zwiers L.-H."/>
            <person name="Turgeon B."/>
            <person name="Goodwin S."/>
            <person name="Spatafora J."/>
            <person name="Crous P."/>
            <person name="Grigoriev I."/>
        </authorList>
    </citation>
    <scope>NUCLEOTIDE SEQUENCE</scope>
    <source>
        <strain evidence="2">CBS 119925</strain>
    </source>
</reference>
<dbReference type="SUPFAM" id="SSF55729">
    <property type="entry name" value="Acyl-CoA N-acyltransferases (Nat)"/>
    <property type="match status" value="1"/>
</dbReference>
<evidence type="ECO:0000256" key="1">
    <source>
        <dbReference type="SAM" id="MobiDB-lite"/>
    </source>
</evidence>
<proteinExistence type="predicted"/>
<dbReference type="EMBL" id="MU006562">
    <property type="protein sequence ID" value="KAF2751571.1"/>
    <property type="molecule type" value="Genomic_DNA"/>
</dbReference>
<keyword evidence="3" id="KW-1185">Reference proteome</keyword>
<evidence type="ECO:0000313" key="2">
    <source>
        <dbReference type="EMBL" id="KAF2751571.1"/>
    </source>
</evidence>
<gene>
    <name evidence="2" type="ORF">M011DRAFT_483461</name>
</gene>